<dbReference type="InterPro" id="IPR027417">
    <property type="entry name" value="P-loop_NTPase"/>
</dbReference>
<dbReference type="Gene3D" id="3.90.470.20">
    <property type="entry name" value="4'-phosphopantetheinyl transferase domain"/>
    <property type="match status" value="2"/>
</dbReference>
<proteinExistence type="inferred from homology"/>
<dbReference type="PROSITE" id="PS00675">
    <property type="entry name" value="SIGMA54_INTERACT_1"/>
    <property type="match status" value="1"/>
</dbReference>
<dbReference type="InterPro" id="IPR036869">
    <property type="entry name" value="J_dom_sf"/>
</dbReference>
<reference evidence="15" key="1">
    <citation type="submission" date="2024-02" db="UniProtKB">
        <authorList>
            <consortium name="WormBaseParasite"/>
        </authorList>
    </citation>
    <scope>IDENTIFICATION</scope>
</reference>
<dbReference type="Gene3D" id="1.10.287.110">
    <property type="entry name" value="DnaJ domain"/>
    <property type="match status" value="1"/>
</dbReference>
<sequence length="576" mass="65702">MNNSYLRWAINIRELERSVNFENFYRFAVQCVTEKEYEEHRKFVYKDDSLACLVSRLLARKFGAIATTSQWNRVDIQRTKRGKPFVNSPSTSQRFNISHQGDYVVLASDSQYEIGIDVMKIDEREDATADEHRQKMQRLFTQGEHSYMASRSGEFERWKAFYRIWTLKEAFLKATGEGLINDLKRVDFQVDERENEAQMKLGTSVRKDGILQEEFIFEEFHATIVKHMLNFYDVLKIQPEASFEEVKKAYFTFLRRVHPDKKHEEADPTSVTLATLIWNTLKDSTKRREYDLFIREQELRAKKGTIIEQVVIDAKDVEIEEYCRCGDQFLVRSSEAEQIVDRGVFECASCSLCLEMFTSPAADSSFGADENRIRRSTAKIVVLGESGVGKSSLCASLAGSLGENHSSTVGAKISLVRHAYRAGTVESRKELVSLWDIGGQAAHRQASAVFLDGAHGAILVHDLSNSKSEENLWQWMSLLDPETAKRTPQMARPLLSYIESAHIPILLIGTKADQAPNRIANKGERCPYERINVDCRRAIAPGSTNSIILARFFDSAIDRVTAPIADTKRRVFWPTS</sequence>
<dbReference type="Pfam" id="PF01648">
    <property type="entry name" value="ACPS"/>
    <property type="match status" value="1"/>
</dbReference>
<dbReference type="InterPro" id="IPR050559">
    <property type="entry name" value="P-Pant_transferase_sf"/>
</dbReference>
<dbReference type="SUPFAM" id="SSF46565">
    <property type="entry name" value="Chaperone J-domain"/>
    <property type="match status" value="1"/>
</dbReference>
<dbReference type="AlphaFoldDB" id="A0AAF3J9C2"/>
<comment type="similarity">
    <text evidence="2">Belongs to the P-Pant transferase superfamily. AcpS family.</text>
</comment>
<dbReference type="InterPro" id="IPR055066">
    <property type="entry name" value="AASDHPPT_N"/>
</dbReference>
<dbReference type="Gene3D" id="3.10.660.10">
    <property type="entry name" value="DPH Zinc finger"/>
    <property type="match status" value="1"/>
</dbReference>
<dbReference type="GO" id="GO:0005829">
    <property type="term" value="C:cytosol"/>
    <property type="evidence" value="ECO:0007669"/>
    <property type="project" value="TreeGrafter"/>
</dbReference>
<evidence type="ECO:0000256" key="2">
    <source>
        <dbReference type="ARBA" id="ARBA00006195"/>
    </source>
</evidence>
<evidence type="ECO:0000256" key="1">
    <source>
        <dbReference type="ARBA" id="ARBA00006169"/>
    </source>
</evidence>
<dbReference type="GO" id="GO:0019878">
    <property type="term" value="P:lysine biosynthetic process via aminoadipic acid"/>
    <property type="evidence" value="ECO:0007669"/>
    <property type="project" value="TreeGrafter"/>
</dbReference>
<dbReference type="InterPro" id="IPR036671">
    <property type="entry name" value="DPH_MB_sf"/>
</dbReference>
<feature type="domain" description="DPH-type MB" evidence="13">
    <location>
        <begin position="323"/>
        <end position="359"/>
    </location>
</feature>
<dbReference type="PROSITE" id="PS50076">
    <property type="entry name" value="DNAJ_2"/>
    <property type="match status" value="1"/>
</dbReference>
<dbReference type="InterPro" id="IPR007872">
    <property type="entry name" value="DPH_MB_dom"/>
</dbReference>
<dbReference type="SUPFAM" id="SSF52540">
    <property type="entry name" value="P-loop containing nucleoside triphosphate hydrolases"/>
    <property type="match status" value="1"/>
</dbReference>
<evidence type="ECO:0000256" key="11">
    <source>
        <dbReference type="ARBA" id="ARBA00048794"/>
    </source>
</evidence>
<dbReference type="Pfam" id="PF08477">
    <property type="entry name" value="Roc"/>
    <property type="match status" value="1"/>
</dbReference>
<dbReference type="SUPFAM" id="SSF56214">
    <property type="entry name" value="4'-phosphopantetheinyl transferase"/>
    <property type="match status" value="2"/>
</dbReference>
<dbReference type="Proteomes" id="UP000887575">
    <property type="component" value="Unassembled WGS sequence"/>
</dbReference>
<evidence type="ECO:0000259" key="13">
    <source>
        <dbReference type="PROSITE" id="PS51074"/>
    </source>
</evidence>
<dbReference type="WBParaSite" id="MBELARI_LOCUS4631">
    <property type="protein sequence ID" value="MBELARI_LOCUS4631"/>
    <property type="gene ID" value="MBELARI_LOCUS4631"/>
</dbReference>
<evidence type="ECO:0000313" key="14">
    <source>
        <dbReference type="Proteomes" id="UP000887575"/>
    </source>
</evidence>
<evidence type="ECO:0000256" key="3">
    <source>
        <dbReference type="ARBA" id="ARBA00013172"/>
    </source>
</evidence>
<feature type="domain" description="J" evidence="12">
    <location>
        <begin position="230"/>
        <end position="294"/>
    </location>
</feature>
<dbReference type="PROSITE" id="PS51074">
    <property type="entry name" value="DPH_MB"/>
    <property type="match status" value="1"/>
</dbReference>
<evidence type="ECO:0000313" key="15">
    <source>
        <dbReference type="WBParaSite" id="MBELARI_LOCUS4631"/>
    </source>
</evidence>
<organism evidence="14 15">
    <name type="scientific">Mesorhabditis belari</name>
    <dbReference type="NCBI Taxonomy" id="2138241"/>
    <lineage>
        <taxon>Eukaryota</taxon>
        <taxon>Metazoa</taxon>
        <taxon>Ecdysozoa</taxon>
        <taxon>Nematoda</taxon>
        <taxon>Chromadorea</taxon>
        <taxon>Rhabditida</taxon>
        <taxon>Rhabditina</taxon>
        <taxon>Rhabditomorpha</taxon>
        <taxon>Rhabditoidea</taxon>
        <taxon>Rhabditidae</taxon>
        <taxon>Mesorhabditinae</taxon>
        <taxon>Mesorhabditis</taxon>
    </lineage>
</organism>
<dbReference type="SUPFAM" id="SSF144217">
    <property type="entry name" value="CSL zinc finger"/>
    <property type="match status" value="1"/>
</dbReference>
<evidence type="ECO:0000256" key="6">
    <source>
        <dbReference type="ARBA" id="ARBA00022723"/>
    </source>
</evidence>
<accession>A0AAF3J9C2</accession>
<evidence type="ECO:0000256" key="4">
    <source>
        <dbReference type="ARBA" id="ARBA00016301"/>
    </source>
</evidence>
<comment type="catalytic activity">
    <reaction evidence="10">
        <text>apo-[ACP] + CoA = holo-[ACP] + adenosine 3',5'-bisphosphate + H(+)</text>
        <dbReference type="Rhea" id="RHEA:12068"/>
        <dbReference type="Rhea" id="RHEA-COMP:9685"/>
        <dbReference type="Rhea" id="RHEA-COMP:9690"/>
        <dbReference type="ChEBI" id="CHEBI:15378"/>
        <dbReference type="ChEBI" id="CHEBI:29999"/>
        <dbReference type="ChEBI" id="CHEBI:57287"/>
        <dbReference type="ChEBI" id="CHEBI:58343"/>
        <dbReference type="ChEBI" id="CHEBI:64479"/>
        <dbReference type="EC" id="2.7.8.7"/>
    </reaction>
    <physiologicalReaction direction="left-to-right" evidence="10">
        <dbReference type="Rhea" id="RHEA:12069"/>
    </physiologicalReaction>
</comment>
<dbReference type="InterPro" id="IPR008278">
    <property type="entry name" value="4-PPantetheinyl_Trfase_dom"/>
</dbReference>
<dbReference type="PANTHER" id="PTHR12215">
    <property type="entry name" value="PHOSPHOPANTETHEINE TRANSFERASE"/>
    <property type="match status" value="1"/>
</dbReference>
<protein>
    <recommendedName>
        <fullName evidence="4">L-aminoadipate-semialdehyde dehydrogenase-phosphopantetheinyl transferase</fullName>
        <ecNumber evidence="3">2.7.8.7</ecNumber>
    </recommendedName>
    <alternativeName>
        <fullName evidence="8">4'-phosphopantetheinyl transferase</fullName>
    </alternativeName>
    <alternativeName>
        <fullName evidence="9">Alpha-aminoadipic semialdehyde dehydrogenase-phosphopantetheinyl transferase</fullName>
    </alternativeName>
</protein>
<keyword evidence="5" id="KW-0808">Transferase</keyword>
<evidence type="ECO:0000256" key="5">
    <source>
        <dbReference type="ARBA" id="ARBA00022679"/>
    </source>
</evidence>
<dbReference type="InterPro" id="IPR001623">
    <property type="entry name" value="DnaJ_domain"/>
</dbReference>
<dbReference type="PRINTS" id="PR00449">
    <property type="entry name" value="RASTRNSFRMNG"/>
</dbReference>
<keyword evidence="14" id="KW-1185">Reference proteome</keyword>
<keyword evidence="6" id="KW-0479">Metal-binding</keyword>
<dbReference type="Pfam" id="PF22624">
    <property type="entry name" value="AASDHPPT_N"/>
    <property type="match status" value="1"/>
</dbReference>
<dbReference type="InterPro" id="IPR037143">
    <property type="entry name" value="4-PPantetheinyl_Trfase_dom_sf"/>
</dbReference>
<dbReference type="Pfam" id="PF00226">
    <property type="entry name" value="DnaJ"/>
    <property type="match status" value="1"/>
</dbReference>
<dbReference type="SMART" id="SM00175">
    <property type="entry name" value="RAB"/>
    <property type="match status" value="1"/>
</dbReference>
<comment type="catalytic activity">
    <reaction evidence="11">
        <text>apo-[ACP] + acetyl-CoA = acetyl-[ACP] + adenosine 3',5'-bisphosphate + H(+)</text>
        <dbReference type="Rhea" id="RHEA:46564"/>
        <dbReference type="Rhea" id="RHEA-COMP:9621"/>
        <dbReference type="Rhea" id="RHEA-COMP:9690"/>
        <dbReference type="ChEBI" id="CHEBI:15378"/>
        <dbReference type="ChEBI" id="CHEBI:29999"/>
        <dbReference type="ChEBI" id="CHEBI:57288"/>
        <dbReference type="ChEBI" id="CHEBI:58343"/>
        <dbReference type="ChEBI" id="CHEBI:78446"/>
    </reaction>
    <physiologicalReaction direction="left-to-right" evidence="11">
        <dbReference type="Rhea" id="RHEA:46565"/>
    </physiologicalReaction>
</comment>
<evidence type="ECO:0000256" key="8">
    <source>
        <dbReference type="ARBA" id="ARBA00030484"/>
    </source>
</evidence>
<name>A0AAF3J9C2_9BILA</name>
<dbReference type="PROSITE" id="PS51419">
    <property type="entry name" value="RAB"/>
    <property type="match status" value="1"/>
</dbReference>
<evidence type="ECO:0000256" key="7">
    <source>
        <dbReference type="ARBA" id="ARBA00023004"/>
    </source>
</evidence>
<dbReference type="SMART" id="SM00271">
    <property type="entry name" value="DnaJ"/>
    <property type="match status" value="1"/>
</dbReference>
<comment type="similarity">
    <text evidence="1">Belongs to the DPH4 family.</text>
</comment>
<dbReference type="PANTHER" id="PTHR12215:SF10">
    <property type="entry name" value="L-AMINOADIPATE-SEMIALDEHYDE DEHYDROGENASE-PHOSPHOPANTETHEINYL TRANSFERASE"/>
    <property type="match status" value="1"/>
</dbReference>
<dbReference type="InterPro" id="IPR025662">
    <property type="entry name" value="Sigma_54_int_dom_ATP-bd_1"/>
</dbReference>
<evidence type="ECO:0000259" key="12">
    <source>
        <dbReference type="PROSITE" id="PS50076"/>
    </source>
</evidence>
<dbReference type="GO" id="GO:0000287">
    <property type="term" value="F:magnesium ion binding"/>
    <property type="evidence" value="ECO:0007669"/>
    <property type="project" value="InterPro"/>
</dbReference>
<dbReference type="GO" id="GO:0008897">
    <property type="term" value="F:holo-[acyl-carrier-protein] synthase activity"/>
    <property type="evidence" value="ECO:0007669"/>
    <property type="project" value="UniProtKB-EC"/>
</dbReference>
<dbReference type="CDD" id="cd06257">
    <property type="entry name" value="DnaJ"/>
    <property type="match status" value="1"/>
</dbReference>
<keyword evidence="7" id="KW-0408">Iron</keyword>
<evidence type="ECO:0000256" key="9">
    <source>
        <dbReference type="ARBA" id="ARBA00033443"/>
    </source>
</evidence>
<evidence type="ECO:0000256" key="10">
    <source>
        <dbReference type="ARBA" id="ARBA00048641"/>
    </source>
</evidence>
<dbReference type="Gene3D" id="3.40.50.300">
    <property type="entry name" value="P-loop containing nucleotide triphosphate hydrolases"/>
    <property type="match status" value="1"/>
</dbReference>
<dbReference type="EC" id="2.7.8.7" evidence="3"/>